<dbReference type="Proteomes" id="UP001224775">
    <property type="component" value="Unassembled WGS sequence"/>
</dbReference>
<organism evidence="1 2">
    <name type="scientific">Skeletonema marinoi</name>
    <dbReference type="NCBI Taxonomy" id="267567"/>
    <lineage>
        <taxon>Eukaryota</taxon>
        <taxon>Sar</taxon>
        <taxon>Stramenopiles</taxon>
        <taxon>Ochrophyta</taxon>
        <taxon>Bacillariophyta</taxon>
        <taxon>Coscinodiscophyceae</taxon>
        <taxon>Thalassiosirophycidae</taxon>
        <taxon>Thalassiosirales</taxon>
        <taxon>Skeletonemataceae</taxon>
        <taxon>Skeletonema</taxon>
        <taxon>Skeletonema marinoi-dohrnii complex</taxon>
    </lineage>
</organism>
<proteinExistence type="predicted"/>
<gene>
    <name evidence="1" type="ORF">QTG54_015572</name>
</gene>
<dbReference type="InterPro" id="IPR011047">
    <property type="entry name" value="Quinoprotein_ADH-like_sf"/>
</dbReference>
<protein>
    <submittedName>
        <fullName evidence="1">Glutaminyl-peptide cyclotransferase</fullName>
        <ecNumber evidence="1">2.3.2.5</ecNumber>
    </submittedName>
</protein>
<comment type="caution">
    <text evidence="1">The sequence shown here is derived from an EMBL/GenBank/DDBJ whole genome shotgun (WGS) entry which is preliminary data.</text>
</comment>
<dbReference type="PANTHER" id="PTHR31270:SF1">
    <property type="entry name" value="GLUTAMINYL-PEPTIDE CYCLOTRANSFERASE"/>
    <property type="match status" value="1"/>
</dbReference>
<dbReference type="InterPro" id="IPR007788">
    <property type="entry name" value="QCT"/>
</dbReference>
<dbReference type="EMBL" id="JATAAI010000045">
    <property type="protein sequence ID" value="KAK1733717.1"/>
    <property type="molecule type" value="Genomic_DNA"/>
</dbReference>
<keyword evidence="2" id="KW-1185">Reference proteome</keyword>
<reference evidence="1" key="1">
    <citation type="submission" date="2023-06" db="EMBL/GenBank/DDBJ databases">
        <title>Survivors Of The Sea: Transcriptome response of Skeletonema marinoi to long-term dormancy.</title>
        <authorList>
            <person name="Pinder M.I.M."/>
            <person name="Kourtchenko O."/>
            <person name="Robertson E.K."/>
            <person name="Larsson T."/>
            <person name="Maumus F."/>
            <person name="Osuna-Cruz C.M."/>
            <person name="Vancaester E."/>
            <person name="Stenow R."/>
            <person name="Vandepoele K."/>
            <person name="Ploug H."/>
            <person name="Bruchert V."/>
            <person name="Godhe A."/>
            <person name="Topel M."/>
        </authorList>
    </citation>
    <scope>NUCLEOTIDE SEQUENCE</scope>
    <source>
        <strain evidence="1">R05AC</strain>
    </source>
</reference>
<evidence type="ECO:0000313" key="1">
    <source>
        <dbReference type="EMBL" id="KAK1733717.1"/>
    </source>
</evidence>
<dbReference type="Pfam" id="PF05096">
    <property type="entry name" value="Glu_cyclase_2"/>
    <property type="match status" value="3"/>
</dbReference>
<name>A0AAD8XUG3_9STRA</name>
<dbReference type="SUPFAM" id="SSF50998">
    <property type="entry name" value="Quinoprotein alcohol dehydrogenase-like"/>
    <property type="match status" value="1"/>
</dbReference>
<dbReference type="GO" id="GO:0016603">
    <property type="term" value="F:glutaminyl-peptide cyclotransferase activity"/>
    <property type="evidence" value="ECO:0007669"/>
    <property type="project" value="UniProtKB-EC"/>
</dbReference>
<dbReference type="PANTHER" id="PTHR31270">
    <property type="entry name" value="GLUTAMINYL-PEPTIDE CYCLOTRANSFERASE"/>
    <property type="match status" value="1"/>
</dbReference>
<accession>A0AAD8XUG3</accession>
<keyword evidence="1" id="KW-0808">Transferase</keyword>
<dbReference type="AlphaFoldDB" id="A0AAD8XUG3"/>
<keyword evidence="1" id="KW-0012">Acyltransferase</keyword>
<sequence length="442" mass="49824">MTASDNHQKKRTLLTSTLLLLLFSWCFVSPLSTLSSSFFFATAIAIDTSSSSSSSATRSTTTTTTTPSPIIYKSRDYHLLEIVPHSSTSFTQGLTLSTSNKILYEGTGLNYQSQILQHDPNQHMKTLESRNVEPGHLFGEGITCYYVDRLITNGGGEEVVVREHRLIQLTWKDGVGMIYRINDISSVDTTDSIEEEEGNNNEQKKDSLELIDTFTFNTHTGEGWGITFVPQTKEFYVSDGSEYIFVWDVETLGEKRRMAVTLERGGDDSDSDSASSSSSSVRLKYVNELEFVDFNINNKCGGDVKDWEIHDVYLEQCQEGDDHQSRYYFSSFNSESSAKSGTEECNDRDDKNTGRFTSTMSILANVWYQDVLIRIDPVTAKVTRVYDLSDIYPYDQRKKDGADCLNGISVTGKESSGEEDEGLELWVTGKLWPKMYRIRLID</sequence>
<dbReference type="EC" id="2.3.2.5" evidence="1"/>
<evidence type="ECO:0000313" key="2">
    <source>
        <dbReference type="Proteomes" id="UP001224775"/>
    </source>
</evidence>